<dbReference type="Proteomes" id="UP000518266">
    <property type="component" value="Unassembled WGS sequence"/>
</dbReference>
<sequence length="678" mass="77050">MKQYHVLAGEPLRLKCALFYSYIRTNYTMATNAKLRLIWYKNKGDAEEPIIFSGHRLSKEDDSIWFRSAEMEDNGFYTCVLSLFTLVMAANTAHLNGKERERYLVKTAIIGCDPYLLPPTVFCLLNSAKCLPQLTFPDIYIYLVHNPSPFTGESLKAFKSTDAYQYAVAGWVNDTKIWHVEKTHLHVITAKALNSNPTSPWIVVQEDGTVVMAHCTCMAGLGEVCSHAAALMFTVVAAVEKRENQTCTEKPCTWTQPSTKMVKYDEVSNIFAIKEQVETEDLFQHMRPSADDFKLFCEQLHQSEEQETKPKKSAILSVIEGHSHRYTPKTVQLDLPAPLTSLYQSSRLVLDLPALLEEGAKVFEELNLTPEQEKTRKQSRSRVWFEQRAGRVTASSFHEAAKTESSSSLIKRVCYPRSSQFSTEATSIGLILNPELPWIGASPDGVVTCACHEPGILEIKCPFSAKDRSLLECTKDSRFCLTVPEGGVMSLKLDHSYMYQVQAQMCVAEVMFCDFVVWTPQELFKQRIMFDGAFFDVAHSKVVNFIRTGILPELNSTYCMKVSMSMTVDESDEGKCFSSKIRHVEKAEITHNKMIICPDIGDYLAPYKQPQMTWYKECERVEWRSSIIVNTTHVWIPEVEEGDGGNYTCELQYGSRHVRRTTQLKVTGRTRRNDEPIK</sequence>
<evidence type="ECO:0000256" key="6">
    <source>
        <dbReference type="ARBA" id="ARBA00023319"/>
    </source>
</evidence>
<keyword evidence="4" id="KW-1015">Disulfide bond</keyword>
<accession>A0A7J5XLS3</accession>
<name>A0A7J5XLS3_DISMA</name>
<evidence type="ECO:0000256" key="5">
    <source>
        <dbReference type="ARBA" id="ARBA00023180"/>
    </source>
</evidence>
<evidence type="ECO:0000313" key="11">
    <source>
        <dbReference type="Proteomes" id="UP000518266"/>
    </source>
</evidence>
<dbReference type="InterPro" id="IPR007110">
    <property type="entry name" value="Ig-like_dom"/>
</dbReference>
<dbReference type="EMBL" id="JAAKFY010000022">
    <property type="protein sequence ID" value="KAF3837950.1"/>
    <property type="molecule type" value="Genomic_DNA"/>
</dbReference>
<feature type="domain" description="Ig-like" evidence="8">
    <location>
        <begin position="552"/>
        <end position="667"/>
    </location>
</feature>
<dbReference type="GO" id="GO:0008270">
    <property type="term" value="F:zinc ion binding"/>
    <property type="evidence" value="ECO:0007669"/>
    <property type="project" value="UniProtKB-KW"/>
</dbReference>
<keyword evidence="7" id="KW-0862">Zinc</keyword>
<evidence type="ECO:0000259" key="9">
    <source>
        <dbReference type="PROSITE" id="PS50966"/>
    </source>
</evidence>
<dbReference type="InterPro" id="IPR011604">
    <property type="entry name" value="PDDEXK-like_dom_sf"/>
</dbReference>
<evidence type="ECO:0000313" key="10">
    <source>
        <dbReference type="EMBL" id="KAF3837950.1"/>
    </source>
</evidence>
<organism evidence="10 11">
    <name type="scientific">Dissostichus mawsoni</name>
    <name type="common">Antarctic cod</name>
    <dbReference type="NCBI Taxonomy" id="36200"/>
    <lineage>
        <taxon>Eukaryota</taxon>
        <taxon>Metazoa</taxon>
        <taxon>Chordata</taxon>
        <taxon>Craniata</taxon>
        <taxon>Vertebrata</taxon>
        <taxon>Euteleostomi</taxon>
        <taxon>Actinopterygii</taxon>
        <taxon>Neopterygii</taxon>
        <taxon>Teleostei</taxon>
        <taxon>Neoteleostei</taxon>
        <taxon>Acanthomorphata</taxon>
        <taxon>Eupercaria</taxon>
        <taxon>Perciformes</taxon>
        <taxon>Notothenioidei</taxon>
        <taxon>Nototheniidae</taxon>
        <taxon>Dissostichus</taxon>
    </lineage>
</organism>
<dbReference type="InterPro" id="IPR019080">
    <property type="entry name" value="YqaJ_viral_recombinase"/>
</dbReference>
<evidence type="ECO:0000256" key="1">
    <source>
        <dbReference type="ARBA" id="ARBA00009752"/>
    </source>
</evidence>
<keyword evidence="5" id="KW-0325">Glycoprotein</keyword>
<evidence type="ECO:0000256" key="2">
    <source>
        <dbReference type="ARBA" id="ARBA00022729"/>
    </source>
</evidence>
<comment type="similarity">
    <text evidence="1">Belongs to the interleukin-1 receptor family.</text>
</comment>
<dbReference type="FunFam" id="2.60.40.10:FF:000188">
    <property type="entry name" value="Interleukin-1 receptor accessory protein-like 1"/>
    <property type="match status" value="1"/>
</dbReference>
<keyword evidence="2" id="KW-0732">Signal</keyword>
<dbReference type="InterPro" id="IPR007527">
    <property type="entry name" value="Znf_SWIM"/>
</dbReference>
<feature type="domain" description="Ig-like" evidence="8">
    <location>
        <begin position="1"/>
        <end position="96"/>
    </location>
</feature>
<dbReference type="SMART" id="SM00409">
    <property type="entry name" value="IG"/>
    <property type="match status" value="2"/>
</dbReference>
<evidence type="ECO:0000256" key="4">
    <source>
        <dbReference type="ARBA" id="ARBA00023157"/>
    </source>
</evidence>
<dbReference type="InterPro" id="IPR013783">
    <property type="entry name" value="Ig-like_fold"/>
</dbReference>
<dbReference type="PANTHER" id="PTHR47526">
    <property type="entry name" value="ATP-DEPENDENT DNA HELICASE"/>
    <property type="match status" value="1"/>
</dbReference>
<dbReference type="SUPFAM" id="SSF48726">
    <property type="entry name" value="Immunoglobulin"/>
    <property type="match status" value="2"/>
</dbReference>
<keyword evidence="6" id="KW-0393">Immunoglobulin domain</keyword>
<comment type="caution">
    <text evidence="10">The sequence shown here is derived from an EMBL/GenBank/DDBJ whole genome shotgun (WGS) entry which is preliminary data.</text>
</comment>
<dbReference type="GO" id="GO:0006281">
    <property type="term" value="P:DNA repair"/>
    <property type="evidence" value="ECO:0007669"/>
    <property type="project" value="UniProtKB-ARBA"/>
</dbReference>
<dbReference type="Pfam" id="PF13895">
    <property type="entry name" value="Ig_2"/>
    <property type="match status" value="1"/>
</dbReference>
<dbReference type="CDD" id="cd22343">
    <property type="entry name" value="PDDEXK_lambda_exonuclease-like"/>
    <property type="match status" value="1"/>
</dbReference>
<dbReference type="SUPFAM" id="SSF52980">
    <property type="entry name" value="Restriction endonuclease-like"/>
    <property type="match status" value="1"/>
</dbReference>
<keyword evidence="3" id="KW-0677">Repeat</keyword>
<dbReference type="Gene3D" id="3.90.320.10">
    <property type="match status" value="2"/>
</dbReference>
<dbReference type="InterPro" id="IPR036179">
    <property type="entry name" value="Ig-like_dom_sf"/>
</dbReference>
<keyword evidence="7" id="KW-0863">Zinc-finger</keyword>
<dbReference type="InterPro" id="IPR011335">
    <property type="entry name" value="Restrct_endonuc-II-like"/>
</dbReference>
<protein>
    <submittedName>
        <fullName evidence="10">Uncharacterized protein</fullName>
    </submittedName>
</protein>
<gene>
    <name evidence="10" type="ORF">F7725_009718</name>
</gene>
<dbReference type="OrthoDB" id="9925886at2759"/>
<evidence type="ECO:0000259" key="8">
    <source>
        <dbReference type="PROSITE" id="PS50835"/>
    </source>
</evidence>
<dbReference type="InterPro" id="IPR003599">
    <property type="entry name" value="Ig_sub"/>
</dbReference>
<feature type="domain" description="SWIM-type" evidence="9">
    <location>
        <begin position="200"/>
        <end position="236"/>
    </location>
</feature>
<dbReference type="PROSITE" id="PS50966">
    <property type="entry name" value="ZF_SWIM"/>
    <property type="match status" value="1"/>
</dbReference>
<evidence type="ECO:0000256" key="3">
    <source>
        <dbReference type="ARBA" id="ARBA00022737"/>
    </source>
</evidence>
<dbReference type="PANTHER" id="PTHR47526:SF4">
    <property type="entry name" value="SWIM-TYPE DOMAIN-CONTAINING PROTEIN"/>
    <property type="match status" value="1"/>
</dbReference>
<reference evidence="10 11" key="1">
    <citation type="submission" date="2020-03" db="EMBL/GenBank/DDBJ databases">
        <title>Dissostichus mawsoni Genome sequencing and assembly.</title>
        <authorList>
            <person name="Park H."/>
        </authorList>
    </citation>
    <scope>NUCLEOTIDE SEQUENCE [LARGE SCALE GENOMIC DNA]</scope>
    <source>
        <strain evidence="10">DM0001</strain>
        <tissue evidence="10">Muscle</tissue>
    </source>
</reference>
<dbReference type="Pfam" id="PF09588">
    <property type="entry name" value="YqaJ"/>
    <property type="match status" value="1"/>
</dbReference>
<keyword evidence="11" id="KW-1185">Reference proteome</keyword>
<dbReference type="Gene3D" id="2.60.40.10">
    <property type="entry name" value="Immunoglobulins"/>
    <property type="match status" value="2"/>
</dbReference>
<dbReference type="PROSITE" id="PS50835">
    <property type="entry name" value="IG_LIKE"/>
    <property type="match status" value="2"/>
</dbReference>
<proteinExistence type="inferred from homology"/>
<evidence type="ECO:0000256" key="7">
    <source>
        <dbReference type="PROSITE-ProRule" id="PRU00325"/>
    </source>
</evidence>
<keyword evidence="7" id="KW-0479">Metal-binding</keyword>
<dbReference type="AlphaFoldDB" id="A0A7J5XLS3"/>